<evidence type="ECO:0000313" key="4">
    <source>
        <dbReference type="EMBL" id="MCU7554985.1"/>
    </source>
</evidence>
<dbReference type="InterPro" id="IPR015421">
    <property type="entry name" value="PyrdxlP-dep_Trfase_major"/>
</dbReference>
<dbReference type="RefSeq" id="WP_262994198.1">
    <property type="nucleotide sequence ID" value="NZ_JAOTJC010000008.1"/>
</dbReference>
<dbReference type="InterPro" id="IPR015424">
    <property type="entry name" value="PyrdxlP-dep_Trfase"/>
</dbReference>
<protein>
    <submittedName>
        <fullName evidence="4">UDP-4-amino-4, 6-dideoxy-N-acetyl-beta-L-altrosamine transaminase</fullName>
        <ecNumber evidence="4">2.6.1.92</ecNumber>
    </submittedName>
</protein>
<comment type="similarity">
    <text evidence="2 3">Belongs to the DegT/DnrJ/EryC1 family.</text>
</comment>
<dbReference type="Gene3D" id="3.40.640.10">
    <property type="entry name" value="Type I PLP-dependent aspartate aminotransferase-like (Major domain)"/>
    <property type="match status" value="1"/>
</dbReference>
<evidence type="ECO:0000256" key="3">
    <source>
        <dbReference type="RuleBase" id="RU004508"/>
    </source>
</evidence>
<proteinExistence type="inferred from homology"/>
<dbReference type="InterPro" id="IPR000653">
    <property type="entry name" value="DegT/StrS_aminotransferase"/>
</dbReference>
<dbReference type="EC" id="2.6.1.92" evidence="4"/>
<dbReference type="GO" id="GO:0008483">
    <property type="term" value="F:transaminase activity"/>
    <property type="evidence" value="ECO:0007669"/>
    <property type="project" value="UniProtKB-KW"/>
</dbReference>
<evidence type="ECO:0000256" key="1">
    <source>
        <dbReference type="ARBA" id="ARBA00022898"/>
    </source>
</evidence>
<dbReference type="SUPFAM" id="SSF53383">
    <property type="entry name" value="PLP-dependent transferases"/>
    <property type="match status" value="1"/>
</dbReference>
<reference evidence="5" key="1">
    <citation type="submission" date="2023-07" db="EMBL/GenBank/DDBJ databases">
        <title>Study on multiphase classification of strain Alteromonas salexigens isolated from the Yellow Sea.</title>
        <authorList>
            <person name="Sun L."/>
        </authorList>
    </citation>
    <scope>NUCLEOTIDE SEQUENCE [LARGE SCALE GENOMIC DNA]</scope>
    <source>
        <strain evidence="5">ASW11-19</strain>
    </source>
</reference>
<dbReference type="Gene3D" id="3.90.1150.10">
    <property type="entry name" value="Aspartate Aminotransferase, domain 1"/>
    <property type="match status" value="1"/>
</dbReference>
<dbReference type="InterPro" id="IPR015422">
    <property type="entry name" value="PyrdxlP-dep_Trfase_small"/>
</dbReference>
<keyword evidence="5" id="KW-1185">Reference proteome</keyword>
<dbReference type="Pfam" id="PF01041">
    <property type="entry name" value="DegT_DnrJ_EryC1"/>
    <property type="match status" value="1"/>
</dbReference>
<keyword evidence="1 3" id="KW-0663">Pyridoxal phosphate</keyword>
<dbReference type="PANTHER" id="PTHR30244">
    <property type="entry name" value="TRANSAMINASE"/>
    <property type="match status" value="1"/>
</dbReference>
<dbReference type="NCBIfam" id="TIGR03588">
    <property type="entry name" value="PseC"/>
    <property type="match status" value="1"/>
</dbReference>
<evidence type="ECO:0000256" key="2">
    <source>
        <dbReference type="ARBA" id="ARBA00037999"/>
    </source>
</evidence>
<dbReference type="PIRSF" id="PIRSF000390">
    <property type="entry name" value="PLP_StrS"/>
    <property type="match status" value="1"/>
</dbReference>
<organism evidence="4 5">
    <name type="scientific">Alteromonas salexigens</name>
    <dbReference type="NCBI Taxonomy" id="2982530"/>
    <lineage>
        <taxon>Bacteria</taxon>
        <taxon>Pseudomonadati</taxon>
        <taxon>Pseudomonadota</taxon>
        <taxon>Gammaproteobacteria</taxon>
        <taxon>Alteromonadales</taxon>
        <taxon>Alteromonadaceae</taxon>
        <taxon>Alteromonas/Salinimonas group</taxon>
        <taxon>Alteromonas</taxon>
    </lineage>
</organism>
<dbReference type="Proteomes" id="UP001209257">
    <property type="component" value="Unassembled WGS sequence"/>
</dbReference>
<keyword evidence="4" id="KW-0808">Transferase</keyword>
<comment type="caution">
    <text evidence="4">The sequence shown here is derived from an EMBL/GenBank/DDBJ whole genome shotgun (WGS) entry which is preliminary data.</text>
</comment>
<sequence length="381" mass="42180">MIPYGRHSVNRDDIDAVVDVLENEFLTQGSQVPAFERVLCEYTGARYAIACNSGTSGLHLACMAAQVEPGDLVWTSPNSFAASANCARYCGADVDFVDIDPATRNLCLQQLSDKLSAARAAGRLPKVIIAVHFAGSSCDMKAIKELIAQDNIFLIEDAAHGLGGRDAQGRPIGSTAHSDMTILSFHPVKSMTTAEGGAVLTNDSALADRVRLHASHGITRDPTQFPEDEQAHSWFYAQQSLGYNYRLSDLHAALGNSQIHRLDGFIKARRELAGNYQQQLRDLPVRLPAFDANSAWHLYVVELTKHNRASVFNALRERDIGVNVHYIPIYKHPYYQRLGFQSKHYPNCEKYYQSAITLPLFPEMSADMQNKVVSTMHEVLA</sequence>
<evidence type="ECO:0000313" key="5">
    <source>
        <dbReference type="Proteomes" id="UP001209257"/>
    </source>
</evidence>
<keyword evidence="4" id="KW-0032">Aminotransferase</keyword>
<accession>A0ABT2VPF9</accession>
<dbReference type="PANTHER" id="PTHR30244:SF34">
    <property type="entry name" value="DTDP-4-AMINO-4,6-DIDEOXYGALACTOSE TRANSAMINASE"/>
    <property type="match status" value="1"/>
</dbReference>
<name>A0ABT2VPF9_9ALTE</name>
<gene>
    <name evidence="4" type="primary">pseC</name>
    <name evidence="4" type="ORF">OCL06_10270</name>
</gene>
<dbReference type="EMBL" id="JAOTJC010000008">
    <property type="protein sequence ID" value="MCU7554985.1"/>
    <property type="molecule type" value="Genomic_DNA"/>
</dbReference>
<dbReference type="InterPro" id="IPR020026">
    <property type="entry name" value="PseC"/>
</dbReference>
<dbReference type="CDD" id="cd00616">
    <property type="entry name" value="AHBA_syn"/>
    <property type="match status" value="1"/>
</dbReference>